<protein>
    <recommendedName>
        <fullName evidence="4">NADP-dependent oxidoreductase domain-containing protein</fullName>
    </recommendedName>
</protein>
<keyword evidence="6" id="KW-1185">Reference proteome</keyword>
<feature type="domain" description="NADP-dependent oxidoreductase" evidence="4">
    <location>
        <begin position="66"/>
        <end position="323"/>
    </location>
</feature>
<evidence type="ECO:0000313" key="6">
    <source>
        <dbReference type="Proteomes" id="UP001607302"/>
    </source>
</evidence>
<reference evidence="5 6" key="1">
    <citation type="journal article" date="2024" name="Ann. Entomol. Soc. Am.">
        <title>Genomic analyses of the southern and eastern yellowjacket wasps (Hymenoptera: Vespidae) reveal evolutionary signatures of social life.</title>
        <authorList>
            <person name="Catto M.A."/>
            <person name="Caine P.B."/>
            <person name="Orr S.E."/>
            <person name="Hunt B.G."/>
            <person name="Goodisman M.A.D."/>
        </authorList>
    </citation>
    <scope>NUCLEOTIDE SEQUENCE [LARGE SCALE GENOMIC DNA]</scope>
    <source>
        <strain evidence="5">233</strain>
        <tissue evidence="5">Head and thorax</tissue>
    </source>
</reference>
<dbReference type="PANTHER" id="PTHR43827:SF3">
    <property type="entry name" value="NADP-DEPENDENT OXIDOREDUCTASE DOMAIN-CONTAINING PROTEIN"/>
    <property type="match status" value="1"/>
</dbReference>
<keyword evidence="3" id="KW-0560">Oxidoreductase</keyword>
<evidence type="ECO:0000256" key="2">
    <source>
        <dbReference type="ARBA" id="ARBA00022857"/>
    </source>
</evidence>
<dbReference type="PRINTS" id="PR00069">
    <property type="entry name" value="ALDKETRDTASE"/>
</dbReference>
<dbReference type="CDD" id="cd19136">
    <property type="entry name" value="AKR_DrGR-like"/>
    <property type="match status" value="1"/>
</dbReference>
<dbReference type="Pfam" id="PF00248">
    <property type="entry name" value="Aldo_ket_red"/>
    <property type="match status" value="1"/>
</dbReference>
<dbReference type="InterPro" id="IPR036812">
    <property type="entry name" value="NAD(P)_OxRdtase_dom_sf"/>
</dbReference>
<dbReference type="GO" id="GO:0016616">
    <property type="term" value="F:oxidoreductase activity, acting on the CH-OH group of donors, NAD or NADP as acceptor"/>
    <property type="evidence" value="ECO:0007669"/>
    <property type="project" value="UniProtKB-ARBA"/>
</dbReference>
<dbReference type="Proteomes" id="UP001607302">
    <property type="component" value="Unassembled WGS sequence"/>
</dbReference>
<evidence type="ECO:0000256" key="3">
    <source>
        <dbReference type="ARBA" id="ARBA00023002"/>
    </source>
</evidence>
<dbReference type="FunFam" id="3.20.20.100:FF:000002">
    <property type="entry name" value="2,5-diketo-D-gluconic acid reductase A"/>
    <property type="match status" value="1"/>
</dbReference>
<dbReference type="InterPro" id="IPR020471">
    <property type="entry name" value="AKR"/>
</dbReference>
<dbReference type="InterPro" id="IPR018170">
    <property type="entry name" value="Aldo/ket_reductase_CS"/>
</dbReference>
<comment type="caution">
    <text evidence="5">The sequence shown here is derived from an EMBL/GenBank/DDBJ whole genome shotgun (WGS) entry which is preliminary data.</text>
</comment>
<keyword evidence="2" id="KW-0521">NADP</keyword>
<dbReference type="EMBL" id="JAUDFV010000152">
    <property type="protein sequence ID" value="KAL2718640.1"/>
    <property type="molecule type" value="Genomic_DNA"/>
</dbReference>
<evidence type="ECO:0000259" key="4">
    <source>
        <dbReference type="Pfam" id="PF00248"/>
    </source>
</evidence>
<evidence type="ECO:0000256" key="1">
    <source>
        <dbReference type="ARBA" id="ARBA00007905"/>
    </source>
</evidence>
<dbReference type="PROSITE" id="PS00798">
    <property type="entry name" value="ALDOKETO_REDUCTASE_1"/>
    <property type="match status" value="1"/>
</dbReference>
<organism evidence="5 6">
    <name type="scientific">Vespula squamosa</name>
    <name type="common">Southern yellow jacket</name>
    <name type="synonym">Wasp</name>
    <dbReference type="NCBI Taxonomy" id="30214"/>
    <lineage>
        <taxon>Eukaryota</taxon>
        <taxon>Metazoa</taxon>
        <taxon>Ecdysozoa</taxon>
        <taxon>Arthropoda</taxon>
        <taxon>Hexapoda</taxon>
        <taxon>Insecta</taxon>
        <taxon>Pterygota</taxon>
        <taxon>Neoptera</taxon>
        <taxon>Endopterygota</taxon>
        <taxon>Hymenoptera</taxon>
        <taxon>Apocrita</taxon>
        <taxon>Aculeata</taxon>
        <taxon>Vespoidea</taxon>
        <taxon>Vespidae</taxon>
        <taxon>Vespinae</taxon>
        <taxon>Vespula</taxon>
    </lineage>
</organism>
<dbReference type="AlphaFoldDB" id="A0ABD2AG11"/>
<dbReference type="SUPFAM" id="SSF51430">
    <property type="entry name" value="NAD(P)-linked oxidoreductase"/>
    <property type="match status" value="1"/>
</dbReference>
<evidence type="ECO:0000313" key="5">
    <source>
        <dbReference type="EMBL" id="KAL2718640.1"/>
    </source>
</evidence>
<comment type="similarity">
    <text evidence="1">Belongs to the aldo/keto reductase family.</text>
</comment>
<gene>
    <name evidence="5" type="ORF">V1478_012516</name>
</gene>
<accession>A0ABD2AG11</accession>
<dbReference type="InterPro" id="IPR023210">
    <property type="entry name" value="NADP_OxRdtase_dom"/>
</dbReference>
<dbReference type="Gene3D" id="3.20.20.100">
    <property type="entry name" value="NADP-dependent oxidoreductase domain"/>
    <property type="match status" value="1"/>
</dbReference>
<dbReference type="PROSITE" id="PS00062">
    <property type="entry name" value="ALDOKETO_REDUCTASE_2"/>
    <property type="match status" value="1"/>
</dbReference>
<proteinExistence type="inferred from homology"/>
<sequence length="337" mass="38253">MFIEEAPNERLAHTSTYNMYLLCMNNFSDGFVTSLRFPCSVAKLCQSALYQAIHVVCSLYLKPGAFGTYKIHGKETIYKVIDESLKVGFRSIDTAAVYRNEEDIGDALKELLPKYNLRRENIFITTKLAPTENGDPEGIQRSVLKSLKLLGLSYIDLYLIHWPGAARIPESSQQNKDLRACTWEKLVELHNQGLIRSIGVSNYTIDHLKQLLNNYYGVKPTVNQVECHPHYRQEELIKFCNAEGIHIQAYSSLGTSINTNLLKDPVVNNIASEINVSPARLLLKWALQQGIGIIPKAVKKEHIQDNINLNFIIDAKQMKILSSLPQIKYAWDPKNVY</sequence>
<dbReference type="PANTHER" id="PTHR43827">
    <property type="entry name" value="2,5-DIKETO-D-GLUCONIC ACID REDUCTASE"/>
    <property type="match status" value="1"/>
</dbReference>
<name>A0ABD2AG11_VESSQ</name>